<dbReference type="STRING" id="1841610.A6X21_03130"/>
<protein>
    <recommendedName>
        <fullName evidence="2">VWFA domain-containing protein</fullName>
    </recommendedName>
</protein>
<sequence>MTTLHTTFPATDHAVSSAPNEKLVAVASSPAQSSTPTGNESLSWLGIRPSHAAGFVLSVAFHAWLLMTLFRLEIISPFEMIYSSIETRFSAEVEPPIVLEETPVFELANPDDRELPQVMAMNSTAVGKAIADRPELAVPAEFRQRFELAPPAPPIIDIPEGVELSDTIVVPGTTGQAMVQLNAALDRITWEIAQNLKEKKVLVVWVLDASASIVKQRQQIASRLKRIYSELDALDEKGEFGRATQPLISGVVTFGASTNFITPQPTDNADDVTRAIAEAPTDPSGVENTFTAVSQVLSQWGDYRHTQNRRLMILVITDEAGDDHGPPLELAINRCRSFGAKAYVVGPAAPFGRRQGFVDYVAPEDGNTYRLPVDLGPETVVAEGVDLPFWYDGPQYTYLSSGFGPYALTRLVHETGGIYFMTNLTTTQSLSITGEFDSQKMKPFEPEYRYGTPQDLLRVLSKNPLRASVVTAAEFSQATKIRSLGTPPMEFRVQPGNFRQQLTRAQESVAITSAAIERILANYPQGMERQGADKFLAQEKHPRWRVAFMLGYGRLLAQKVRAYEYNSACAQLKTKMGDEDIAKRSNHWIFRPEPELQYAPIFKKTADQASKLLQMVIDEAPGTPWALLAQRELQDGFGIRVVERFIPPPPPVSARPQPPAQPKLAPKFAPEPKPKTPAPPPPPKPVLPKL</sequence>
<comment type="caution">
    <text evidence="3">The sequence shown here is derived from an EMBL/GenBank/DDBJ whole genome shotgun (WGS) entry which is preliminary data.</text>
</comment>
<evidence type="ECO:0000259" key="2">
    <source>
        <dbReference type="PROSITE" id="PS50234"/>
    </source>
</evidence>
<feature type="domain" description="VWFA" evidence="2">
    <location>
        <begin position="202"/>
        <end position="415"/>
    </location>
</feature>
<evidence type="ECO:0000256" key="1">
    <source>
        <dbReference type="SAM" id="MobiDB-lite"/>
    </source>
</evidence>
<feature type="compositionally biased region" description="Pro residues" evidence="1">
    <location>
        <begin position="669"/>
        <end position="690"/>
    </location>
</feature>
<dbReference type="SUPFAM" id="SSF53300">
    <property type="entry name" value="vWA-like"/>
    <property type="match status" value="1"/>
</dbReference>
<keyword evidence="4" id="KW-1185">Reference proteome</keyword>
<evidence type="ECO:0000313" key="4">
    <source>
        <dbReference type="Proteomes" id="UP000094828"/>
    </source>
</evidence>
<dbReference type="Pfam" id="PF00092">
    <property type="entry name" value="VWA"/>
    <property type="match status" value="1"/>
</dbReference>
<accession>A0A1C3EN82</accession>
<name>A0A1C3EN82_9PLAN</name>
<gene>
    <name evidence="3" type="ORF">A6X21_03130</name>
</gene>
<proteinExistence type="predicted"/>
<dbReference type="RefSeq" id="WP_068846153.1">
    <property type="nucleotide sequence ID" value="NZ_LYDR01000039.1"/>
</dbReference>
<dbReference type="AlphaFoldDB" id="A0A1C3EN82"/>
<dbReference type="Proteomes" id="UP000094828">
    <property type="component" value="Unassembled WGS sequence"/>
</dbReference>
<dbReference type="EMBL" id="LYDR01000039">
    <property type="protein sequence ID" value="ODA34682.1"/>
    <property type="molecule type" value="Genomic_DNA"/>
</dbReference>
<dbReference type="InterPro" id="IPR036465">
    <property type="entry name" value="vWFA_dom_sf"/>
</dbReference>
<reference evidence="3 4" key="1">
    <citation type="submission" date="2016-05" db="EMBL/GenBank/DDBJ databases">
        <title>Genomic and physiological characterization of Planctopirus sp. isolated from fresh water lake.</title>
        <authorList>
            <person name="Subhash Y."/>
            <person name="Ramana C."/>
        </authorList>
    </citation>
    <scope>NUCLEOTIDE SEQUENCE [LARGE SCALE GENOMIC DNA]</scope>
    <source>
        <strain evidence="3 4">JC280</strain>
    </source>
</reference>
<evidence type="ECO:0000313" key="3">
    <source>
        <dbReference type="EMBL" id="ODA34682.1"/>
    </source>
</evidence>
<dbReference type="CDD" id="cd00198">
    <property type="entry name" value="vWFA"/>
    <property type="match status" value="1"/>
</dbReference>
<feature type="compositionally biased region" description="Pro residues" evidence="1">
    <location>
        <begin position="648"/>
        <end position="661"/>
    </location>
</feature>
<dbReference type="InterPro" id="IPR002035">
    <property type="entry name" value="VWF_A"/>
</dbReference>
<organism evidence="3 4">
    <name type="scientific">Planctopirus hydrillae</name>
    <dbReference type="NCBI Taxonomy" id="1841610"/>
    <lineage>
        <taxon>Bacteria</taxon>
        <taxon>Pseudomonadati</taxon>
        <taxon>Planctomycetota</taxon>
        <taxon>Planctomycetia</taxon>
        <taxon>Planctomycetales</taxon>
        <taxon>Planctomycetaceae</taxon>
        <taxon>Planctopirus</taxon>
    </lineage>
</organism>
<dbReference type="OrthoDB" id="239512at2"/>
<dbReference type="PROSITE" id="PS50234">
    <property type="entry name" value="VWFA"/>
    <property type="match status" value="1"/>
</dbReference>
<dbReference type="Gene3D" id="3.40.50.410">
    <property type="entry name" value="von Willebrand factor, type A domain"/>
    <property type="match status" value="1"/>
</dbReference>
<feature type="region of interest" description="Disordered" evidence="1">
    <location>
        <begin position="648"/>
        <end position="690"/>
    </location>
</feature>